<feature type="signal peptide" evidence="1">
    <location>
        <begin position="1"/>
        <end position="25"/>
    </location>
</feature>
<keyword evidence="3" id="KW-1185">Reference proteome</keyword>
<dbReference type="Proteomes" id="UP000709295">
    <property type="component" value="Unassembled WGS sequence"/>
</dbReference>
<evidence type="ECO:0000313" key="3">
    <source>
        <dbReference type="Proteomes" id="UP000709295"/>
    </source>
</evidence>
<dbReference type="AlphaFoldDB" id="A0A8J5IDQ4"/>
<dbReference type="EMBL" id="JAENGY010001126">
    <property type="protein sequence ID" value="KAG6952239.1"/>
    <property type="molecule type" value="Genomic_DNA"/>
</dbReference>
<evidence type="ECO:0000313" key="2">
    <source>
        <dbReference type="EMBL" id="KAG6952239.1"/>
    </source>
</evidence>
<evidence type="ECO:0000256" key="1">
    <source>
        <dbReference type="SAM" id="SignalP"/>
    </source>
</evidence>
<accession>A0A8J5IDQ4</accession>
<evidence type="ECO:0008006" key="4">
    <source>
        <dbReference type="Google" id="ProtNLM"/>
    </source>
</evidence>
<reference evidence="2" key="1">
    <citation type="submission" date="2021-01" db="EMBL/GenBank/DDBJ databases">
        <title>Phytophthora aleatoria, a newly-described species from Pinus radiata is distinct from Phytophthora cactorum isolates based on comparative genomics.</title>
        <authorList>
            <person name="Mcdougal R."/>
            <person name="Panda P."/>
            <person name="Williams N."/>
            <person name="Studholme D.J."/>
        </authorList>
    </citation>
    <scope>NUCLEOTIDE SEQUENCE</scope>
    <source>
        <strain evidence="2">NZFS 4037</strain>
    </source>
</reference>
<protein>
    <recommendedName>
        <fullName evidence="4">RxLR effector protein</fullName>
    </recommendedName>
</protein>
<comment type="caution">
    <text evidence="2">The sequence shown here is derived from an EMBL/GenBank/DDBJ whole genome shotgun (WGS) entry which is preliminary data.</text>
</comment>
<keyword evidence="1" id="KW-0732">Signal</keyword>
<feature type="chain" id="PRO_5035304964" description="RxLR effector protein" evidence="1">
    <location>
        <begin position="26"/>
        <end position="157"/>
    </location>
</feature>
<sequence>MAWRVCVLVVTVITLVNIAATPSLAASVALEDKNVDTSGRFLRVVKNDEERTVASAETIASLVKSKSGVSALAESLPSKLVEIEKKFPIVVPVVSVAVVKARLKLFYWHCAPPVKVFRYLGLGRYSEARREKHPFYKYYKDYNVKWAKSQEHLNIAW</sequence>
<name>A0A8J5IDQ4_9STRA</name>
<proteinExistence type="predicted"/>
<gene>
    <name evidence="2" type="ORF">JG688_00013359</name>
</gene>
<organism evidence="2 3">
    <name type="scientific">Phytophthora aleatoria</name>
    <dbReference type="NCBI Taxonomy" id="2496075"/>
    <lineage>
        <taxon>Eukaryota</taxon>
        <taxon>Sar</taxon>
        <taxon>Stramenopiles</taxon>
        <taxon>Oomycota</taxon>
        <taxon>Peronosporomycetes</taxon>
        <taxon>Peronosporales</taxon>
        <taxon>Peronosporaceae</taxon>
        <taxon>Phytophthora</taxon>
    </lineage>
</organism>